<evidence type="ECO:0000256" key="1">
    <source>
        <dbReference type="SAM" id="Phobius"/>
    </source>
</evidence>
<keyword evidence="3" id="KW-1185">Reference proteome</keyword>
<dbReference type="RefSeq" id="WP_143848368.1">
    <property type="nucleotide sequence ID" value="NZ_VLXZ01000004.1"/>
</dbReference>
<dbReference type="OrthoDB" id="2605371at2"/>
<proteinExistence type="predicted"/>
<keyword evidence="1" id="KW-0472">Membrane</keyword>
<keyword evidence="1" id="KW-1133">Transmembrane helix</keyword>
<sequence>MDNEILFIKTFSDFYDYFWLPVLSACIGGLLGHFHKNQLSFKMPTLVVDEYIRNEPLVYTGFGKNRASNWLIKSWRTMHGLIDYLLYLLGVRQGNNKEKESIKVNLGYLGDLLVAIGAGILAKAGMSVAGDPGSMPVIVTSFLAGFAGLSYIIKKEVGNHDESMAKSEKPEPVVIDNDLNDLIEQYENDHKQSAATKEA</sequence>
<accession>A0A554A0C4</accession>
<reference evidence="2 3" key="1">
    <citation type="submission" date="2019-07" db="EMBL/GenBank/DDBJ databases">
        <authorList>
            <person name="Park Y.J."/>
            <person name="Jeong S.E."/>
            <person name="Jung H.S."/>
        </authorList>
    </citation>
    <scope>NUCLEOTIDE SEQUENCE [LARGE SCALE GENOMIC DNA]</scope>
    <source>
        <strain evidence="3">P16(2019)</strain>
    </source>
</reference>
<keyword evidence="1" id="KW-0812">Transmembrane</keyword>
<evidence type="ECO:0000313" key="2">
    <source>
        <dbReference type="EMBL" id="TSB47138.1"/>
    </source>
</evidence>
<protein>
    <submittedName>
        <fullName evidence="2">Uncharacterized protein</fullName>
    </submittedName>
</protein>
<dbReference type="Proteomes" id="UP000318521">
    <property type="component" value="Unassembled WGS sequence"/>
</dbReference>
<feature type="transmembrane region" description="Helical" evidence="1">
    <location>
        <begin position="106"/>
        <end position="129"/>
    </location>
</feature>
<name>A0A554A0C4_9BACI</name>
<dbReference type="EMBL" id="VLXZ01000004">
    <property type="protein sequence ID" value="TSB47138.1"/>
    <property type="molecule type" value="Genomic_DNA"/>
</dbReference>
<dbReference type="AlphaFoldDB" id="A0A554A0C4"/>
<gene>
    <name evidence="2" type="ORF">FN960_09000</name>
</gene>
<feature type="transmembrane region" description="Helical" evidence="1">
    <location>
        <begin position="135"/>
        <end position="153"/>
    </location>
</feature>
<comment type="caution">
    <text evidence="2">The sequence shown here is derived from an EMBL/GenBank/DDBJ whole genome shotgun (WGS) entry which is preliminary data.</text>
</comment>
<evidence type="ECO:0000313" key="3">
    <source>
        <dbReference type="Proteomes" id="UP000318521"/>
    </source>
</evidence>
<organism evidence="2 3">
    <name type="scientific">Alkalicoccobacillus porphyridii</name>
    <dbReference type="NCBI Taxonomy" id="2597270"/>
    <lineage>
        <taxon>Bacteria</taxon>
        <taxon>Bacillati</taxon>
        <taxon>Bacillota</taxon>
        <taxon>Bacilli</taxon>
        <taxon>Bacillales</taxon>
        <taxon>Bacillaceae</taxon>
        <taxon>Alkalicoccobacillus</taxon>
    </lineage>
</organism>
<feature type="transmembrane region" description="Helical" evidence="1">
    <location>
        <begin position="17"/>
        <end position="34"/>
    </location>
</feature>